<evidence type="ECO:0000256" key="5">
    <source>
        <dbReference type="ARBA" id="ARBA00022737"/>
    </source>
</evidence>
<feature type="compositionally biased region" description="Polar residues" evidence="10">
    <location>
        <begin position="98"/>
        <end position="109"/>
    </location>
</feature>
<organism evidence="11">
    <name type="scientific">Neospora caninum (strain Liverpool)</name>
    <dbReference type="NCBI Taxonomy" id="572307"/>
    <lineage>
        <taxon>Eukaryota</taxon>
        <taxon>Sar</taxon>
        <taxon>Alveolata</taxon>
        <taxon>Apicomplexa</taxon>
        <taxon>Conoidasida</taxon>
        <taxon>Coccidia</taxon>
        <taxon>Eucoccidiorida</taxon>
        <taxon>Eimeriorina</taxon>
        <taxon>Sarcocystidae</taxon>
        <taxon>Neospora</taxon>
    </lineage>
</organism>
<evidence type="ECO:0000256" key="9">
    <source>
        <dbReference type="RuleBase" id="RU000488"/>
    </source>
</evidence>
<feature type="compositionally biased region" description="Basic and acidic residues" evidence="10">
    <location>
        <begin position="213"/>
        <end position="227"/>
    </location>
</feature>
<dbReference type="Gene3D" id="1.50.40.10">
    <property type="entry name" value="Mitochondrial carrier domain"/>
    <property type="match status" value="2"/>
</dbReference>
<dbReference type="GO" id="GO:0016020">
    <property type="term" value="C:membrane"/>
    <property type="evidence" value="ECO:0007669"/>
    <property type="project" value="UniProtKB-SubCell"/>
</dbReference>
<feature type="repeat" description="Solcar" evidence="8">
    <location>
        <begin position="389"/>
        <end position="476"/>
    </location>
</feature>
<feature type="region of interest" description="Disordered" evidence="10">
    <location>
        <begin position="38"/>
        <end position="180"/>
    </location>
</feature>
<keyword evidence="6" id="KW-1133">Transmembrane helix</keyword>
<dbReference type="InterPro" id="IPR018108">
    <property type="entry name" value="MCP_transmembrane"/>
</dbReference>
<dbReference type="AlphaFoldDB" id="A0A0F7U801"/>
<keyword evidence="7 8" id="KW-0472">Membrane</keyword>
<comment type="subcellular location">
    <subcellularLocation>
        <location evidence="1">Membrane</location>
        <topology evidence="1">Multi-pass membrane protein</topology>
    </subcellularLocation>
</comment>
<feature type="compositionally biased region" description="Low complexity" evidence="10">
    <location>
        <begin position="76"/>
        <end position="97"/>
    </location>
</feature>
<evidence type="ECO:0000256" key="6">
    <source>
        <dbReference type="ARBA" id="ARBA00022989"/>
    </source>
</evidence>
<feature type="repeat" description="Solcar" evidence="8">
    <location>
        <begin position="294"/>
        <end position="376"/>
    </location>
</feature>
<dbReference type="PROSITE" id="PS50920">
    <property type="entry name" value="SOLCAR"/>
    <property type="match status" value="2"/>
</dbReference>
<evidence type="ECO:0000313" key="11">
    <source>
        <dbReference type="EMBL" id="CEL65928.1"/>
    </source>
</evidence>
<feature type="compositionally biased region" description="Polar residues" evidence="10">
    <location>
        <begin position="43"/>
        <end position="68"/>
    </location>
</feature>
<evidence type="ECO:0000256" key="10">
    <source>
        <dbReference type="SAM" id="MobiDB-lite"/>
    </source>
</evidence>
<comment type="similarity">
    <text evidence="2 9">Belongs to the mitochondrial carrier (TC 2.A.29) family.</text>
</comment>
<keyword evidence="5" id="KW-0677">Repeat</keyword>
<reference evidence="11" key="1">
    <citation type="journal article" date="2015" name="PLoS ONE">
        <title>Comprehensive Evaluation of Toxoplasma gondii VEG and Neospora caninum LIV Genomes with Tachyzoite Stage Transcriptome and Proteome Defines Novel Transcript Features.</title>
        <authorList>
            <person name="Ramaprasad A."/>
            <person name="Mourier T."/>
            <person name="Naeem R."/>
            <person name="Malas T.B."/>
            <person name="Moussa E."/>
            <person name="Panigrahi A."/>
            <person name="Vermont S.J."/>
            <person name="Otto T.D."/>
            <person name="Wastling J."/>
            <person name="Pain A."/>
        </authorList>
    </citation>
    <scope>NUCLEOTIDE SEQUENCE</scope>
    <source>
        <strain evidence="11">Liverpool</strain>
    </source>
</reference>
<dbReference type="SUPFAM" id="SSF103506">
    <property type="entry name" value="Mitochondrial carrier"/>
    <property type="match status" value="1"/>
</dbReference>
<evidence type="ECO:0000256" key="4">
    <source>
        <dbReference type="ARBA" id="ARBA00022692"/>
    </source>
</evidence>
<feature type="region of interest" description="Disordered" evidence="10">
    <location>
        <begin position="209"/>
        <end position="229"/>
    </location>
</feature>
<evidence type="ECO:0000256" key="8">
    <source>
        <dbReference type="PROSITE-ProRule" id="PRU00282"/>
    </source>
</evidence>
<dbReference type="InterPro" id="IPR023395">
    <property type="entry name" value="MCP_dom_sf"/>
</dbReference>
<dbReference type="EMBL" id="LN714480">
    <property type="protein sequence ID" value="CEL65928.1"/>
    <property type="molecule type" value="Genomic_DNA"/>
</dbReference>
<evidence type="ECO:0000256" key="7">
    <source>
        <dbReference type="ARBA" id="ARBA00023136"/>
    </source>
</evidence>
<feature type="compositionally biased region" description="Polar residues" evidence="10">
    <location>
        <begin position="167"/>
        <end position="180"/>
    </location>
</feature>
<gene>
    <name evidence="11" type="ORF">BN1204_017590</name>
</gene>
<feature type="compositionally biased region" description="Low complexity" evidence="10">
    <location>
        <begin position="141"/>
        <end position="151"/>
    </location>
</feature>
<proteinExistence type="inferred from homology"/>
<accession>A0A0F7U801</accession>
<evidence type="ECO:0000256" key="2">
    <source>
        <dbReference type="ARBA" id="ARBA00006375"/>
    </source>
</evidence>
<sequence>MAQAGSEFWASLLAGGCTGLFVDAVLFPLDVFKTRKQAETSCRRQTTSSASSALPQTASSAVANTTAGHASAGAVSEARTSRASAGASAHASPASGPCNTPASAATSFARSGAVAAESPARPGHALSSSSLSLPGSHQRDSGASASSSRSQTGKDSFSVGSARGPDSVSSSRNTARALSSSSVGMRTALDVASNATGLNGLVKSSETNLADNGRLRAEGRSPCRESPKPSTRFSLSGLIGGKEHFGFLGSFARRYYPGFGALAAGAFPSSALFFVTYEGSKQFLAEQEAGRQLSPAVTYGVCSTLAEFASCCVRTPFEMLKQQMQLGMHATTTKAIQAIWQRDGWRGFFVGFNATIVRDLPFVGVEMGLWEHLKKYFCSFPGVSESAALTSFSSGLAGFLAGAGAAVATTPLDVVKTRLMTQQEGRYQYRGYFDCFSTILQREGYAALFRGLKIRVIWVALGGALFLGGYDGFKALYLRVLPGRWNVRAPDANNLLKNGVFLDGASGEIGGEKLDGTGEQALTSTVAAETQD</sequence>
<keyword evidence="3 9" id="KW-0813">Transport</keyword>
<name>A0A0F7U801_NEOCL</name>
<evidence type="ECO:0000256" key="3">
    <source>
        <dbReference type="ARBA" id="ARBA00022448"/>
    </source>
</evidence>
<dbReference type="PANTHER" id="PTHR45667">
    <property type="entry name" value="S-ADENOSYLMETHIONINE MITOCHONDRIAL CARRIER PROTEIN"/>
    <property type="match status" value="1"/>
</dbReference>
<dbReference type="Pfam" id="PF00153">
    <property type="entry name" value="Mito_carr"/>
    <property type="match status" value="3"/>
</dbReference>
<evidence type="ECO:0000256" key="1">
    <source>
        <dbReference type="ARBA" id="ARBA00004141"/>
    </source>
</evidence>
<keyword evidence="4 8" id="KW-0812">Transmembrane</keyword>
<protein>
    <submittedName>
        <fullName evidence="11">Mitochondrial carrier protein-like, related</fullName>
    </submittedName>
</protein>